<gene>
    <name evidence="3" type="ORF">SAMN05421773_102110</name>
</gene>
<feature type="transmembrane region" description="Helical" evidence="2">
    <location>
        <begin position="165"/>
        <end position="187"/>
    </location>
</feature>
<feature type="region of interest" description="Disordered" evidence="1">
    <location>
        <begin position="465"/>
        <end position="508"/>
    </location>
</feature>
<evidence type="ECO:0000256" key="1">
    <source>
        <dbReference type="SAM" id="MobiDB-lite"/>
    </source>
</evidence>
<keyword evidence="4" id="KW-1185">Reference proteome</keyword>
<sequence length="508" mass="54195">MHGSDADTGAGSRPTPRPAEPLPHLPAAARSGVSTPESSAPSYGVALRAGTSLWRAGVYFRAACVAGMWLLLVLPGAAAGQPLRAVAQLSVTSAAVLLAHLHTRLGTLERLTGARLSPARRLAAHLLGVNGRATMDASGFAETAGALSALWLFTGPLPVPGLSPGIRIAGIVLGVLYSLSAAAQAMIDAGWYSPYQPPSRGLRRLRPLLPLVFSGMLVAYLFPYNGTAGVLPVPWYAALCATPLLYYPMWACYEVLLRAAAADETAHRAVWRQESAVALHSISRNSLSLLRQYLDEPDPDPQEVRRLVREAMLQAEEARLDIQYGSDRADPHRFGELWELVLRTFPAPQQDCCTTDADSARLSLGPVDYQIARRVLPDLLTNAFNAGARRIEVSCALRDASGTAPPTVCLTVRDNGPGVAEDPAAGGPPHRSSRLLRHWLTVYGGELTWRPAAAAGDVARNSGTVASAHWRAQDSGDRGTRSPAGEEQVQPPDFGESGQGEHRSCESW</sequence>
<evidence type="ECO:0000256" key="2">
    <source>
        <dbReference type="SAM" id="Phobius"/>
    </source>
</evidence>
<protein>
    <recommendedName>
        <fullName evidence="5">Histidine kinase-, DNA gyrase B-, and HSP90-like ATPase</fullName>
    </recommendedName>
</protein>
<feature type="compositionally biased region" description="Basic and acidic residues" evidence="1">
    <location>
        <begin position="471"/>
        <end position="480"/>
    </location>
</feature>
<feature type="compositionally biased region" description="Basic and acidic residues" evidence="1">
    <location>
        <begin position="499"/>
        <end position="508"/>
    </location>
</feature>
<dbReference type="SUPFAM" id="SSF55874">
    <property type="entry name" value="ATPase domain of HSP90 chaperone/DNA topoisomerase II/histidine kinase"/>
    <property type="match status" value="1"/>
</dbReference>
<accession>A0A1I1GS24</accession>
<evidence type="ECO:0008006" key="5">
    <source>
        <dbReference type="Google" id="ProtNLM"/>
    </source>
</evidence>
<feature type="region of interest" description="Disordered" evidence="1">
    <location>
        <begin position="1"/>
        <end position="41"/>
    </location>
</feature>
<feature type="transmembrane region" description="Helical" evidence="2">
    <location>
        <begin position="58"/>
        <end position="79"/>
    </location>
</feature>
<keyword evidence="2" id="KW-1133">Transmembrane helix</keyword>
<feature type="transmembrane region" description="Helical" evidence="2">
    <location>
        <begin position="208"/>
        <end position="227"/>
    </location>
</feature>
<proteinExistence type="predicted"/>
<evidence type="ECO:0000313" key="3">
    <source>
        <dbReference type="EMBL" id="SFC14286.1"/>
    </source>
</evidence>
<dbReference type="STRING" id="910347.SAMN05421773_102110"/>
<dbReference type="EMBL" id="FOLM01000002">
    <property type="protein sequence ID" value="SFC14286.1"/>
    <property type="molecule type" value="Genomic_DNA"/>
</dbReference>
<dbReference type="RefSeq" id="WP_093837443.1">
    <property type="nucleotide sequence ID" value="NZ_FOLM01000002.1"/>
</dbReference>
<keyword evidence="2" id="KW-0812">Transmembrane</keyword>
<feature type="region of interest" description="Disordered" evidence="1">
    <location>
        <begin position="412"/>
        <end position="432"/>
    </location>
</feature>
<evidence type="ECO:0000313" key="4">
    <source>
        <dbReference type="Proteomes" id="UP000199207"/>
    </source>
</evidence>
<dbReference type="AlphaFoldDB" id="A0A1I1GS24"/>
<dbReference type="Proteomes" id="UP000199207">
    <property type="component" value="Unassembled WGS sequence"/>
</dbReference>
<feature type="transmembrane region" description="Helical" evidence="2">
    <location>
        <begin position="233"/>
        <end position="253"/>
    </location>
</feature>
<dbReference type="InterPro" id="IPR036890">
    <property type="entry name" value="HATPase_C_sf"/>
</dbReference>
<feature type="compositionally biased region" description="Polar residues" evidence="1">
    <location>
        <begin position="32"/>
        <end position="41"/>
    </location>
</feature>
<feature type="compositionally biased region" description="Pro residues" evidence="1">
    <location>
        <begin position="15"/>
        <end position="24"/>
    </location>
</feature>
<dbReference type="Gene3D" id="3.30.565.10">
    <property type="entry name" value="Histidine kinase-like ATPase, C-terminal domain"/>
    <property type="match status" value="1"/>
</dbReference>
<name>A0A1I1GS24_9ACTN</name>
<keyword evidence="2" id="KW-0472">Membrane</keyword>
<reference evidence="3 4" key="1">
    <citation type="submission" date="2016-10" db="EMBL/GenBank/DDBJ databases">
        <authorList>
            <person name="de Groot N.N."/>
        </authorList>
    </citation>
    <scope>NUCLEOTIDE SEQUENCE [LARGE SCALE GENOMIC DNA]</scope>
    <source>
        <strain evidence="3 4">CGMCC 4.5739</strain>
    </source>
</reference>
<organism evidence="3 4">
    <name type="scientific">Streptomyces aidingensis</name>
    <dbReference type="NCBI Taxonomy" id="910347"/>
    <lineage>
        <taxon>Bacteria</taxon>
        <taxon>Bacillati</taxon>
        <taxon>Actinomycetota</taxon>
        <taxon>Actinomycetes</taxon>
        <taxon>Kitasatosporales</taxon>
        <taxon>Streptomycetaceae</taxon>
        <taxon>Streptomyces</taxon>
    </lineage>
</organism>